<dbReference type="EMBL" id="JAAKZF010000024">
    <property type="protein sequence ID" value="NGO52953.1"/>
    <property type="molecule type" value="Genomic_DNA"/>
</dbReference>
<dbReference type="RefSeq" id="WP_165029834.1">
    <property type="nucleotide sequence ID" value="NZ_JAAKZF010000024.1"/>
</dbReference>
<dbReference type="AlphaFoldDB" id="A0A6G4WFI4"/>
<keyword evidence="3" id="KW-1185">Reference proteome</keyword>
<feature type="signal peptide" evidence="1">
    <location>
        <begin position="1"/>
        <end position="26"/>
    </location>
</feature>
<reference evidence="2 3" key="1">
    <citation type="submission" date="2020-02" db="EMBL/GenBank/DDBJ databases">
        <title>Genome sequence of strain CCNWXJ40-4.</title>
        <authorList>
            <person name="Gao J."/>
            <person name="Sun J."/>
        </authorList>
    </citation>
    <scope>NUCLEOTIDE SEQUENCE [LARGE SCALE GENOMIC DNA]</scope>
    <source>
        <strain evidence="2 3">CCNWXJ 40-4</strain>
    </source>
</reference>
<dbReference type="Proteomes" id="UP001642900">
    <property type="component" value="Unassembled WGS sequence"/>
</dbReference>
<sequence length="112" mass="12060">MRKANSVALAVASAAFFLSGAMPSAAETMRLSQLTRADMVALQRGQSVADGACATGLINEIDAYGGPEAMREFTIDVEASPIVIKGRAIRHECRGRCPRHDRERQGFDPPEI</sequence>
<feature type="chain" id="PRO_5026062503" evidence="1">
    <location>
        <begin position="27"/>
        <end position="112"/>
    </location>
</feature>
<evidence type="ECO:0000313" key="2">
    <source>
        <dbReference type="EMBL" id="NGO52953.1"/>
    </source>
</evidence>
<keyword evidence="1" id="KW-0732">Signal</keyword>
<proteinExistence type="predicted"/>
<protein>
    <submittedName>
        <fullName evidence="2">Uncharacterized protein</fullName>
    </submittedName>
</protein>
<name>A0A6G4WFI4_9HYPH</name>
<gene>
    <name evidence="2" type="ORF">G6N73_17520</name>
</gene>
<accession>A0A6G4WFI4</accession>
<organism evidence="2 3">
    <name type="scientific">Allomesorhizobium camelthorni</name>
    <dbReference type="NCBI Taxonomy" id="475069"/>
    <lineage>
        <taxon>Bacteria</taxon>
        <taxon>Pseudomonadati</taxon>
        <taxon>Pseudomonadota</taxon>
        <taxon>Alphaproteobacteria</taxon>
        <taxon>Hyphomicrobiales</taxon>
        <taxon>Phyllobacteriaceae</taxon>
        <taxon>Allomesorhizobium</taxon>
    </lineage>
</organism>
<evidence type="ECO:0000313" key="3">
    <source>
        <dbReference type="Proteomes" id="UP001642900"/>
    </source>
</evidence>
<comment type="caution">
    <text evidence="2">The sequence shown here is derived from an EMBL/GenBank/DDBJ whole genome shotgun (WGS) entry which is preliminary data.</text>
</comment>
<evidence type="ECO:0000256" key="1">
    <source>
        <dbReference type="SAM" id="SignalP"/>
    </source>
</evidence>